<protein>
    <submittedName>
        <fullName evidence="11">Binding-protein-dependent transport systems inner membrane component</fullName>
    </submittedName>
</protein>
<evidence type="ECO:0000313" key="11">
    <source>
        <dbReference type="EMBL" id="ADG81670.1"/>
    </source>
</evidence>
<proteinExistence type="inferred from homology"/>
<dbReference type="PANTHER" id="PTHR43386:SF1">
    <property type="entry name" value="D,D-DIPEPTIDE TRANSPORT SYSTEM PERMEASE PROTEIN DDPC-RELATED"/>
    <property type="match status" value="1"/>
</dbReference>
<accession>D5XCP4</accession>
<dbReference type="InterPro" id="IPR000515">
    <property type="entry name" value="MetI-like"/>
</dbReference>
<organism evidence="11 12">
    <name type="scientific">Thermincola potens (strain JR)</name>
    <dbReference type="NCBI Taxonomy" id="635013"/>
    <lineage>
        <taxon>Bacteria</taxon>
        <taxon>Bacillati</taxon>
        <taxon>Bacillota</taxon>
        <taxon>Clostridia</taxon>
        <taxon>Eubacteriales</taxon>
        <taxon>Thermincolaceae</taxon>
        <taxon>Thermincola</taxon>
    </lineage>
</organism>
<evidence type="ECO:0000256" key="1">
    <source>
        <dbReference type="ARBA" id="ARBA00004651"/>
    </source>
</evidence>
<dbReference type="PROSITE" id="PS50928">
    <property type="entry name" value="ABC_TM1"/>
    <property type="match status" value="1"/>
</dbReference>
<dbReference type="EMBL" id="CP002028">
    <property type="protein sequence ID" value="ADG81670.1"/>
    <property type="molecule type" value="Genomic_DNA"/>
</dbReference>
<keyword evidence="3" id="KW-1003">Cell membrane</keyword>
<evidence type="ECO:0000256" key="4">
    <source>
        <dbReference type="ARBA" id="ARBA00022692"/>
    </source>
</evidence>
<evidence type="ECO:0000256" key="9">
    <source>
        <dbReference type="SAM" id="MobiDB-lite"/>
    </source>
</evidence>
<dbReference type="Pfam" id="PF00528">
    <property type="entry name" value="BPD_transp_1"/>
    <property type="match status" value="1"/>
</dbReference>
<evidence type="ECO:0000256" key="2">
    <source>
        <dbReference type="ARBA" id="ARBA00022448"/>
    </source>
</evidence>
<comment type="similarity">
    <text evidence="7">Belongs to the binding-protein-dependent transport system permease family. OppBC subfamily.</text>
</comment>
<dbReference type="Proteomes" id="UP000002377">
    <property type="component" value="Chromosome"/>
</dbReference>
<dbReference type="SUPFAM" id="SSF161098">
    <property type="entry name" value="MetI-like"/>
    <property type="match status" value="1"/>
</dbReference>
<gene>
    <name evidence="11" type="ordered locus">TherJR_0803</name>
</gene>
<evidence type="ECO:0000256" key="5">
    <source>
        <dbReference type="ARBA" id="ARBA00022989"/>
    </source>
</evidence>
<keyword evidence="6 8" id="KW-0472">Membrane</keyword>
<feature type="domain" description="ABC transmembrane type-1" evidence="10">
    <location>
        <begin position="101"/>
        <end position="290"/>
    </location>
</feature>
<dbReference type="HOGENOM" id="CLU_028518_1_1_9"/>
<keyword evidence="5 8" id="KW-1133">Transmembrane helix</keyword>
<feature type="region of interest" description="Disordered" evidence="9">
    <location>
        <begin position="1"/>
        <end position="22"/>
    </location>
</feature>
<dbReference type="PANTHER" id="PTHR43386">
    <property type="entry name" value="OLIGOPEPTIDE TRANSPORT SYSTEM PERMEASE PROTEIN APPC"/>
    <property type="match status" value="1"/>
</dbReference>
<dbReference type="AlphaFoldDB" id="D5XCP4"/>
<dbReference type="InterPro" id="IPR035906">
    <property type="entry name" value="MetI-like_sf"/>
</dbReference>
<dbReference type="GO" id="GO:0055085">
    <property type="term" value="P:transmembrane transport"/>
    <property type="evidence" value="ECO:0007669"/>
    <property type="project" value="InterPro"/>
</dbReference>
<dbReference type="CDD" id="cd06261">
    <property type="entry name" value="TM_PBP2"/>
    <property type="match status" value="1"/>
</dbReference>
<comment type="subcellular location">
    <subcellularLocation>
        <location evidence="1 8">Cell membrane</location>
        <topology evidence="1 8">Multi-pass membrane protein</topology>
    </subcellularLocation>
</comment>
<dbReference type="NCBIfam" id="NF045474">
    <property type="entry name" value="Opp2C"/>
    <property type="match status" value="1"/>
</dbReference>
<dbReference type="Gene3D" id="1.10.3720.10">
    <property type="entry name" value="MetI-like"/>
    <property type="match status" value="1"/>
</dbReference>
<dbReference type="InterPro" id="IPR053385">
    <property type="entry name" value="ABC_transport_permease"/>
</dbReference>
<dbReference type="eggNOG" id="COG1173">
    <property type="taxonomic scope" value="Bacteria"/>
</dbReference>
<evidence type="ECO:0000256" key="6">
    <source>
        <dbReference type="ARBA" id="ARBA00023136"/>
    </source>
</evidence>
<dbReference type="STRING" id="635013.TherJR_0803"/>
<reference evidence="11 12" key="1">
    <citation type="submission" date="2010-05" db="EMBL/GenBank/DDBJ databases">
        <title>Complete sequence of Thermincola sp. JR.</title>
        <authorList>
            <consortium name="US DOE Joint Genome Institute"/>
            <person name="Lucas S."/>
            <person name="Copeland A."/>
            <person name="Lapidus A."/>
            <person name="Cheng J.-F."/>
            <person name="Bruce D."/>
            <person name="Goodwin L."/>
            <person name="Pitluck S."/>
            <person name="Chertkov O."/>
            <person name="Detter J.C."/>
            <person name="Han C."/>
            <person name="Tapia R."/>
            <person name="Land M."/>
            <person name="Hauser L."/>
            <person name="Kyrpides N."/>
            <person name="Mikhailova N."/>
            <person name="Hazen T.C."/>
            <person name="Woyke T."/>
        </authorList>
    </citation>
    <scope>NUCLEOTIDE SEQUENCE [LARGE SCALE GENOMIC DNA]</scope>
    <source>
        <strain evidence="11 12">JR</strain>
    </source>
</reference>
<keyword evidence="4 8" id="KW-0812">Transmembrane</keyword>
<keyword evidence="12" id="KW-1185">Reference proteome</keyword>
<dbReference type="InterPro" id="IPR025966">
    <property type="entry name" value="OppC_N"/>
</dbReference>
<feature type="transmembrane region" description="Helical" evidence="8">
    <location>
        <begin position="140"/>
        <end position="160"/>
    </location>
</feature>
<evidence type="ECO:0000259" key="10">
    <source>
        <dbReference type="PROSITE" id="PS50928"/>
    </source>
</evidence>
<evidence type="ECO:0000256" key="3">
    <source>
        <dbReference type="ARBA" id="ARBA00022475"/>
    </source>
</evidence>
<name>D5XCP4_THEPJ</name>
<dbReference type="Pfam" id="PF12911">
    <property type="entry name" value="OppC_N"/>
    <property type="match status" value="1"/>
</dbReference>
<evidence type="ECO:0000256" key="7">
    <source>
        <dbReference type="ARBA" id="ARBA00024202"/>
    </source>
</evidence>
<evidence type="ECO:0000256" key="8">
    <source>
        <dbReference type="RuleBase" id="RU363032"/>
    </source>
</evidence>
<feature type="transmembrane region" description="Helical" evidence="8">
    <location>
        <begin position="41"/>
        <end position="61"/>
    </location>
</feature>
<dbReference type="RefSeq" id="WP_013119691.1">
    <property type="nucleotide sequence ID" value="NC_014152.1"/>
</dbReference>
<feature type="transmembrane region" description="Helical" evidence="8">
    <location>
        <begin position="103"/>
        <end position="128"/>
    </location>
</feature>
<evidence type="ECO:0000313" key="12">
    <source>
        <dbReference type="Proteomes" id="UP000002377"/>
    </source>
</evidence>
<dbReference type="KEGG" id="tjr:TherJR_0803"/>
<keyword evidence="2 8" id="KW-0813">Transport</keyword>
<feature type="transmembrane region" description="Helical" evidence="8">
    <location>
        <begin position="268"/>
        <end position="289"/>
    </location>
</feature>
<dbReference type="InterPro" id="IPR050366">
    <property type="entry name" value="BP-dependent_transpt_permease"/>
</dbReference>
<sequence length="303" mass="32802">MSGSTTLEIKRNRLQPRNGKRESKGLWGDVFKRLIRSKSALTGLILVAVFLLVALCAPLIAPYDPITDSDLVKRLEAPSSEHIMGRDSQGRDIFSRIIYGARISVQIGVISVSFSLVLGVALGAIAGFYGKWLDGLIMRLMDILLAFPSVLLAIAITAVLGPELRNAMIAIGVVYTPHFARIVRSTVLSVKTTEYIEAARAIGCSDLRIILRHVLPNCMAPIIVQTTLSIGTAILDAAALSFLGLGAQPPTPEWGAMLSDGRSYIQRAPHVMIFPGMAIMFVVLGFNLLGDGLRDALDPRLKR</sequence>
<dbReference type="GO" id="GO:0005886">
    <property type="term" value="C:plasma membrane"/>
    <property type="evidence" value="ECO:0007669"/>
    <property type="project" value="UniProtKB-SubCell"/>
</dbReference>